<feature type="compositionally biased region" description="Basic residues" evidence="1">
    <location>
        <begin position="11"/>
        <end position="22"/>
    </location>
</feature>
<dbReference type="InParanoid" id="A0A2K2CSG5"/>
<feature type="region of interest" description="Disordered" evidence="1">
    <location>
        <begin position="1"/>
        <end position="35"/>
    </location>
</feature>
<proteinExistence type="predicted"/>
<reference evidence="2 3" key="1">
    <citation type="journal article" date="2010" name="Nature">
        <title>Genome sequencing and analysis of the model grass Brachypodium distachyon.</title>
        <authorList>
            <consortium name="International Brachypodium Initiative"/>
        </authorList>
    </citation>
    <scope>NUCLEOTIDE SEQUENCE [LARGE SCALE GENOMIC DNA]</scope>
    <source>
        <strain evidence="2 3">Bd21</strain>
    </source>
</reference>
<keyword evidence="4" id="KW-1185">Reference proteome</keyword>
<sequence>MGSFHPTGPLRARKGRSWRRRGGTGERERARGRAGNTPAFSVVKCSSRSVVASLSTEETGDLLFSCSGQQQRLYCTPVHFHATNFKFPEPPRPYLIHYQ</sequence>
<organism evidence="2">
    <name type="scientific">Brachypodium distachyon</name>
    <name type="common">Purple false brome</name>
    <name type="synonym">Trachynia distachya</name>
    <dbReference type="NCBI Taxonomy" id="15368"/>
    <lineage>
        <taxon>Eukaryota</taxon>
        <taxon>Viridiplantae</taxon>
        <taxon>Streptophyta</taxon>
        <taxon>Embryophyta</taxon>
        <taxon>Tracheophyta</taxon>
        <taxon>Spermatophyta</taxon>
        <taxon>Magnoliopsida</taxon>
        <taxon>Liliopsida</taxon>
        <taxon>Poales</taxon>
        <taxon>Poaceae</taxon>
        <taxon>BOP clade</taxon>
        <taxon>Pooideae</taxon>
        <taxon>Stipodae</taxon>
        <taxon>Brachypodieae</taxon>
        <taxon>Brachypodium</taxon>
    </lineage>
</organism>
<dbReference type="EMBL" id="CM000883">
    <property type="protein sequence ID" value="PNT64974.1"/>
    <property type="molecule type" value="Genomic_DNA"/>
</dbReference>
<dbReference type="AlphaFoldDB" id="A0A2K2CSG5"/>
<evidence type="ECO:0000256" key="1">
    <source>
        <dbReference type="SAM" id="MobiDB-lite"/>
    </source>
</evidence>
<accession>A0A2K2CSG5</accession>
<evidence type="ECO:0000313" key="3">
    <source>
        <dbReference type="EnsemblPlants" id="PNT64974"/>
    </source>
</evidence>
<reference evidence="2" key="2">
    <citation type="submission" date="2017-06" db="EMBL/GenBank/DDBJ databases">
        <title>WGS assembly of Brachypodium distachyon.</title>
        <authorList>
            <consortium name="The International Brachypodium Initiative"/>
            <person name="Lucas S."/>
            <person name="Harmon-Smith M."/>
            <person name="Lail K."/>
            <person name="Tice H."/>
            <person name="Grimwood J."/>
            <person name="Bruce D."/>
            <person name="Barry K."/>
            <person name="Shu S."/>
            <person name="Lindquist E."/>
            <person name="Wang M."/>
            <person name="Pitluck S."/>
            <person name="Vogel J.P."/>
            <person name="Garvin D.F."/>
            <person name="Mockler T.C."/>
            <person name="Schmutz J."/>
            <person name="Rokhsar D."/>
            <person name="Bevan M.W."/>
        </authorList>
    </citation>
    <scope>NUCLEOTIDE SEQUENCE</scope>
    <source>
        <strain evidence="2">Bd21</strain>
    </source>
</reference>
<dbReference type="EnsemblPlants" id="PNT64974">
    <property type="protein sequence ID" value="PNT64974"/>
    <property type="gene ID" value="BRADI_4g35296v3"/>
</dbReference>
<evidence type="ECO:0000313" key="2">
    <source>
        <dbReference type="EMBL" id="PNT64974.1"/>
    </source>
</evidence>
<name>A0A2K2CSG5_BRADI</name>
<dbReference type="Gramene" id="PNT64974">
    <property type="protein sequence ID" value="PNT64974"/>
    <property type="gene ID" value="BRADI_4g35296v3"/>
</dbReference>
<dbReference type="Proteomes" id="UP000008810">
    <property type="component" value="Chromosome 4"/>
</dbReference>
<protein>
    <submittedName>
        <fullName evidence="2 3">Uncharacterized protein</fullName>
    </submittedName>
</protein>
<gene>
    <name evidence="2" type="ORF">BRADI_4g35296v3</name>
</gene>
<reference evidence="3" key="3">
    <citation type="submission" date="2018-08" db="UniProtKB">
        <authorList>
            <consortium name="EnsemblPlants"/>
        </authorList>
    </citation>
    <scope>IDENTIFICATION</scope>
    <source>
        <strain evidence="3">cv. Bd21</strain>
    </source>
</reference>
<evidence type="ECO:0000313" key="4">
    <source>
        <dbReference type="Proteomes" id="UP000008810"/>
    </source>
</evidence>